<evidence type="ECO:0000313" key="1">
    <source>
        <dbReference type="EMBL" id="QBK92966.1"/>
    </source>
</evidence>
<name>A0A481ZBE9_9VIRU</name>
<organism evidence="1">
    <name type="scientific">Pithovirus LCPAC403</name>
    <dbReference type="NCBI Taxonomy" id="2506596"/>
    <lineage>
        <taxon>Viruses</taxon>
        <taxon>Pithoviruses</taxon>
    </lineage>
</organism>
<gene>
    <name evidence="1" type="ORF">LCPAC403_01000</name>
</gene>
<accession>A0A481ZBE9</accession>
<proteinExistence type="predicted"/>
<sequence>MAEKFIKETLDDAEKFSYYEIIELYDDIREFLNKFKTFDTCPIVASIDERKDKDDKLIHVAFFSLDNILKSDIDLVRVMIKAMTDESSITLEELEASMETHMDNLIHDVEDVLSNTGEFMYYELGKTLEKLRFILSDFINHDLNPQQLTSKKKRLRELLGMLETCKKNNDILMKVVIICAYVATISELSL</sequence>
<dbReference type="EMBL" id="MK500588">
    <property type="protein sequence ID" value="QBK92966.1"/>
    <property type="molecule type" value="Genomic_DNA"/>
</dbReference>
<reference evidence="1" key="1">
    <citation type="journal article" date="2019" name="MBio">
        <title>Virus Genomes from Deep Sea Sediments Expand the Ocean Megavirome and Support Independent Origins of Viral Gigantism.</title>
        <authorList>
            <person name="Backstrom D."/>
            <person name="Yutin N."/>
            <person name="Jorgensen S.L."/>
            <person name="Dharamshi J."/>
            <person name="Homa F."/>
            <person name="Zaremba-Niedwiedzka K."/>
            <person name="Spang A."/>
            <person name="Wolf Y.I."/>
            <person name="Koonin E.V."/>
            <person name="Ettema T.J."/>
        </authorList>
    </citation>
    <scope>NUCLEOTIDE SEQUENCE</scope>
</reference>
<protein>
    <submittedName>
        <fullName evidence="1">Uncharacterized protein</fullName>
    </submittedName>
</protein>